<organism evidence="1 2">
    <name type="scientific">Thelohanellus kitauei</name>
    <name type="common">Myxosporean</name>
    <dbReference type="NCBI Taxonomy" id="669202"/>
    <lineage>
        <taxon>Eukaryota</taxon>
        <taxon>Metazoa</taxon>
        <taxon>Cnidaria</taxon>
        <taxon>Myxozoa</taxon>
        <taxon>Myxosporea</taxon>
        <taxon>Bivalvulida</taxon>
        <taxon>Platysporina</taxon>
        <taxon>Myxobolidae</taxon>
        <taxon>Thelohanellus</taxon>
    </lineage>
</organism>
<dbReference type="PANTHER" id="PTHR15665">
    <property type="entry name" value="ASTEROID PROTEIN"/>
    <property type="match status" value="1"/>
</dbReference>
<dbReference type="EMBL" id="JWZT01004451">
    <property type="protein sequence ID" value="KII64091.1"/>
    <property type="molecule type" value="Genomic_DNA"/>
</dbReference>
<evidence type="ECO:0000313" key="2">
    <source>
        <dbReference type="Proteomes" id="UP000031668"/>
    </source>
</evidence>
<sequence>MMHFGLNYDQLVFFALSCGNDFFDSSRLGHLFPPNVSDGSNSRIIRILMFVKQCRTPQHGIRFIRSILKGQELHEFVHQVDNVLNSYNIRSTLDGFSHAQTIKNLDFCMKLAKDNPKFSYQNNFDRRAMLDSLYHRGEFCGSLRKSLESGVNYLTLPPQNFDLYSVNDLSANIREVIYKFVHFGDKSKVLEFDRIRWAYKPKNDITVIPFKNPEILAIKNRTREYFLMLFSLSLPNNLILDFTAGSNVENASMFLLSAKYVRLNTRLNYDRLVWKALVLGWVRNAFLTPDSKRILFDDSVTHQKVLSSNLIHLIGEYTTTVTHLHALGALLNNPIPVLPYLYWFDGPLVVDTFLKISESIRF</sequence>
<comment type="caution">
    <text evidence="1">The sequence shown here is derived from an EMBL/GenBank/DDBJ whole genome shotgun (WGS) entry which is preliminary data.</text>
</comment>
<keyword evidence="2" id="KW-1185">Reference proteome</keyword>
<dbReference type="PANTHER" id="PTHR15665:SF1">
    <property type="entry name" value="PROTEIN ASTEROID HOMOLOG 1"/>
    <property type="match status" value="1"/>
</dbReference>
<name>A0A0C2MAT4_THEKT</name>
<evidence type="ECO:0000313" key="1">
    <source>
        <dbReference type="EMBL" id="KII64091.1"/>
    </source>
</evidence>
<reference evidence="1 2" key="1">
    <citation type="journal article" date="2014" name="Genome Biol. Evol.">
        <title>The genome of the myxosporean Thelohanellus kitauei shows adaptations to nutrient acquisition within its fish host.</title>
        <authorList>
            <person name="Yang Y."/>
            <person name="Xiong J."/>
            <person name="Zhou Z."/>
            <person name="Huo F."/>
            <person name="Miao W."/>
            <person name="Ran C."/>
            <person name="Liu Y."/>
            <person name="Zhang J."/>
            <person name="Feng J."/>
            <person name="Wang M."/>
            <person name="Wang M."/>
            <person name="Wang L."/>
            <person name="Yao B."/>
        </authorList>
    </citation>
    <scope>NUCLEOTIDE SEQUENCE [LARGE SCALE GENOMIC DNA]</scope>
    <source>
        <strain evidence="1">Wuqing</strain>
    </source>
</reference>
<dbReference type="Proteomes" id="UP000031668">
    <property type="component" value="Unassembled WGS sequence"/>
</dbReference>
<accession>A0A0C2MAT4</accession>
<dbReference type="InterPro" id="IPR026832">
    <property type="entry name" value="Asteroid"/>
</dbReference>
<protein>
    <submittedName>
        <fullName evidence="1">Uncharacterized protein</fullName>
    </submittedName>
</protein>
<dbReference type="AlphaFoldDB" id="A0A0C2MAT4"/>
<proteinExistence type="predicted"/>
<gene>
    <name evidence="1" type="ORF">RF11_00832</name>
</gene>